<dbReference type="SMART" id="SM00225">
    <property type="entry name" value="BTB"/>
    <property type="match status" value="1"/>
</dbReference>
<dbReference type="Gene3D" id="3.30.710.10">
    <property type="entry name" value="Potassium Channel Kv1.1, Chain A"/>
    <property type="match status" value="1"/>
</dbReference>
<reference evidence="2" key="1">
    <citation type="submission" date="2021-02" db="EMBL/GenBank/DDBJ databases">
        <authorList>
            <person name="Dougan E. K."/>
            <person name="Rhodes N."/>
            <person name="Thang M."/>
            <person name="Chan C."/>
        </authorList>
    </citation>
    <scope>NUCLEOTIDE SEQUENCE</scope>
</reference>
<dbReference type="Pfam" id="PF00651">
    <property type="entry name" value="BTB"/>
    <property type="match status" value="1"/>
</dbReference>
<dbReference type="SUPFAM" id="SSF54695">
    <property type="entry name" value="POZ domain"/>
    <property type="match status" value="1"/>
</dbReference>
<protein>
    <submittedName>
        <fullName evidence="2">Mel-26 protein</fullName>
    </submittedName>
</protein>
<sequence>MPNLGSRLLHPRRVAPQVVPRRKKSAMPVVVEADLADSLSGMLDACFGKDGNFTVFVEEEIGDSGAGKLTEFKVWASLLAQRSPVFESMTSREEFEECRQAQVVIRDFSAKAVEAFLRFLYCGRLETSVGTLVEVAAIADKCQVPSLHSQCMEAVRENLTPEQACEVFASADKFRVAALRVEALEMICAEPEKALRRRPSVRPEMLETILSLCSLCTQKSTFRSLLRGWDKAGEELPMPAVSEAVQPGTFRTDVLYDLWDRYDRSGKQGSFVGYWVVVVLGPGQAGMDLEKLARNNCYNMYQKGWVMWMLPHAQVHLTGFHFSRAIPSSVSLRILCSQDGAAWHCAVESQEQDIEAGATLACDEPQKSVKWFRLEVLNGEFDSEFCIHGISQTDLLSVN</sequence>
<proteinExistence type="predicted"/>
<evidence type="ECO:0000259" key="1">
    <source>
        <dbReference type="PROSITE" id="PS50097"/>
    </source>
</evidence>
<keyword evidence="3" id="KW-1185">Reference proteome</keyword>
<dbReference type="EMBL" id="CAJNDS010000177">
    <property type="protein sequence ID" value="CAE7022553.1"/>
    <property type="molecule type" value="Genomic_DNA"/>
</dbReference>
<evidence type="ECO:0000313" key="3">
    <source>
        <dbReference type="Proteomes" id="UP000604046"/>
    </source>
</evidence>
<feature type="domain" description="BTB" evidence="1">
    <location>
        <begin position="51"/>
        <end position="129"/>
    </location>
</feature>
<accession>A0A812I5C6</accession>
<dbReference type="PROSITE" id="PS50097">
    <property type="entry name" value="BTB"/>
    <property type="match status" value="1"/>
</dbReference>
<dbReference type="CDD" id="cd18186">
    <property type="entry name" value="BTB_POZ_ZBTB_KLHL-like"/>
    <property type="match status" value="1"/>
</dbReference>
<dbReference type="OrthoDB" id="2359033at2759"/>
<dbReference type="AlphaFoldDB" id="A0A812I5C6"/>
<dbReference type="InterPro" id="IPR011333">
    <property type="entry name" value="SKP1/BTB/POZ_sf"/>
</dbReference>
<organism evidence="2 3">
    <name type="scientific">Symbiodinium natans</name>
    <dbReference type="NCBI Taxonomy" id="878477"/>
    <lineage>
        <taxon>Eukaryota</taxon>
        <taxon>Sar</taxon>
        <taxon>Alveolata</taxon>
        <taxon>Dinophyceae</taxon>
        <taxon>Suessiales</taxon>
        <taxon>Symbiodiniaceae</taxon>
        <taxon>Symbiodinium</taxon>
    </lineage>
</organism>
<dbReference type="Proteomes" id="UP000604046">
    <property type="component" value="Unassembled WGS sequence"/>
</dbReference>
<dbReference type="InterPro" id="IPR000210">
    <property type="entry name" value="BTB/POZ_dom"/>
</dbReference>
<name>A0A812I5C6_9DINO</name>
<evidence type="ECO:0000313" key="2">
    <source>
        <dbReference type="EMBL" id="CAE7022553.1"/>
    </source>
</evidence>
<gene>
    <name evidence="2" type="primary">mel-26</name>
    <name evidence="2" type="ORF">SNAT2548_LOCUS2933</name>
</gene>
<dbReference type="PANTHER" id="PTHR24413">
    <property type="entry name" value="SPECKLE-TYPE POZ PROTEIN"/>
    <property type="match status" value="1"/>
</dbReference>
<comment type="caution">
    <text evidence="2">The sequence shown here is derived from an EMBL/GenBank/DDBJ whole genome shotgun (WGS) entry which is preliminary data.</text>
</comment>